<protein>
    <submittedName>
        <fullName evidence="3">Disulphide bond corrector protein DsbC</fullName>
    </submittedName>
</protein>
<organism evidence="3 4">
    <name type="scientific">Dyadobacter soli</name>
    <dbReference type="NCBI Taxonomy" id="659014"/>
    <lineage>
        <taxon>Bacteria</taxon>
        <taxon>Pseudomonadati</taxon>
        <taxon>Bacteroidota</taxon>
        <taxon>Cytophagia</taxon>
        <taxon>Cytophagales</taxon>
        <taxon>Spirosomataceae</taxon>
        <taxon>Dyadobacter</taxon>
    </lineage>
</organism>
<dbReference type="RefSeq" id="WP_090146022.1">
    <property type="nucleotide sequence ID" value="NZ_FNAN01000001.1"/>
</dbReference>
<feature type="domain" description="Thiol:disulfide interchange protein DsbD N-terminal" evidence="2">
    <location>
        <begin position="22"/>
        <end position="144"/>
    </location>
</feature>
<evidence type="ECO:0000313" key="4">
    <source>
        <dbReference type="Proteomes" id="UP000198748"/>
    </source>
</evidence>
<keyword evidence="4" id="KW-1185">Reference proteome</keyword>
<dbReference type="AlphaFoldDB" id="A0A1G6VSM6"/>
<dbReference type="Pfam" id="PF11412">
    <property type="entry name" value="DsbD_N"/>
    <property type="match status" value="1"/>
</dbReference>
<feature type="signal peptide" evidence="1">
    <location>
        <begin position="1"/>
        <end position="19"/>
    </location>
</feature>
<evidence type="ECO:0000256" key="1">
    <source>
        <dbReference type="SAM" id="SignalP"/>
    </source>
</evidence>
<dbReference type="OrthoDB" id="767251at2"/>
<dbReference type="InterPro" id="IPR036929">
    <property type="entry name" value="DsbDN_sf"/>
</dbReference>
<dbReference type="Proteomes" id="UP000198748">
    <property type="component" value="Unassembled WGS sequence"/>
</dbReference>
<gene>
    <name evidence="3" type="ORF">SAMN04487996_101317</name>
</gene>
<reference evidence="4" key="1">
    <citation type="submission" date="2016-10" db="EMBL/GenBank/DDBJ databases">
        <authorList>
            <person name="Varghese N."/>
            <person name="Submissions S."/>
        </authorList>
    </citation>
    <scope>NUCLEOTIDE SEQUENCE [LARGE SCALE GENOMIC DNA]</scope>
    <source>
        <strain evidence="4">DSM 25329</strain>
    </source>
</reference>
<dbReference type="InterPro" id="IPR028250">
    <property type="entry name" value="DsbDN"/>
</dbReference>
<name>A0A1G6VSM6_9BACT</name>
<dbReference type="EMBL" id="FNAN01000001">
    <property type="protein sequence ID" value="SDD55987.1"/>
    <property type="molecule type" value="Genomic_DNA"/>
</dbReference>
<proteinExistence type="predicted"/>
<dbReference type="STRING" id="659014.SAMN04487996_101317"/>
<keyword evidence="1" id="KW-0732">Signal</keyword>
<feature type="chain" id="PRO_5011534531" evidence="1">
    <location>
        <begin position="20"/>
        <end position="148"/>
    </location>
</feature>
<evidence type="ECO:0000313" key="3">
    <source>
        <dbReference type="EMBL" id="SDD55987.1"/>
    </source>
</evidence>
<evidence type="ECO:0000259" key="2">
    <source>
        <dbReference type="Pfam" id="PF11412"/>
    </source>
</evidence>
<dbReference type="Gene3D" id="2.60.40.1250">
    <property type="entry name" value="Thiol:disulfide interchange protein DsbD, N-terminal domain"/>
    <property type="match status" value="1"/>
</dbReference>
<sequence>MKTFIIALAALVLGAAANAQILKPVKWKYTVQKVSATEAVVSISANIDKGWHIYGLTVPNDGPVKTTVTFDFDKASFPVGKIIAPKPLNHFEETFNTTVSYYEKSVTFQQKFRITPKSKAIRGSIEYMVCNNLQCLPPDTAEFEIPIH</sequence>
<accession>A0A1G6VSM6</accession>